<sequence length="310" mass="33707">MDRVMSMRVFARVVELGGLAAAARALGLSPAMVAKHVNSLEERTGARLLDRTTRLVRPTVSGHAYYERILAILDALDDADAEAGADTAVPRGRLRLTAPAELGQEHVAPIIIDFMELYPNVSIASDFTNRQVDLVQEGFDLAVRVASSLDTGLIGRKLATSRFFVVASPGLVAKTGLPETPEALARLPTLTFAVPAPRLLWTWDGPDKGQVRIAPRLVSSSSEALRMAARRGVGFTWLPSFVCGRDLAAGDLVPVMTDRNWGSLSVYALYPHRRFVPNRLRLFLDLIAERFGGDPDGDPWLPNSSQPSRG</sequence>
<dbReference type="Gene3D" id="3.40.190.290">
    <property type="match status" value="1"/>
</dbReference>
<dbReference type="Pfam" id="PF03466">
    <property type="entry name" value="LysR_substrate"/>
    <property type="match status" value="1"/>
</dbReference>
<keyword evidence="2" id="KW-0805">Transcription regulation</keyword>
<dbReference type="Proteomes" id="UP000233491">
    <property type="component" value="Unassembled WGS sequence"/>
</dbReference>
<evidence type="ECO:0000256" key="3">
    <source>
        <dbReference type="ARBA" id="ARBA00023125"/>
    </source>
</evidence>
<dbReference type="SUPFAM" id="SSF46785">
    <property type="entry name" value="Winged helix' DNA-binding domain"/>
    <property type="match status" value="1"/>
</dbReference>
<dbReference type="Gene3D" id="1.10.10.10">
    <property type="entry name" value="Winged helix-like DNA-binding domain superfamily/Winged helix DNA-binding domain"/>
    <property type="match status" value="1"/>
</dbReference>
<evidence type="ECO:0000256" key="1">
    <source>
        <dbReference type="ARBA" id="ARBA00009437"/>
    </source>
</evidence>
<dbReference type="AlphaFoldDB" id="A0A2N3LT88"/>
<keyword evidence="7" id="KW-1185">Reference proteome</keyword>
<comment type="caution">
    <text evidence="6">The sequence shown here is derived from an EMBL/GenBank/DDBJ whole genome shotgun (WGS) entry which is preliminary data.</text>
</comment>
<dbReference type="InterPro" id="IPR000847">
    <property type="entry name" value="LysR_HTH_N"/>
</dbReference>
<dbReference type="OrthoDB" id="9812435at2"/>
<dbReference type="EMBL" id="PJNW01000016">
    <property type="protein sequence ID" value="PKR87785.1"/>
    <property type="molecule type" value="Genomic_DNA"/>
</dbReference>
<comment type="similarity">
    <text evidence="1">Belongs to the LysR transcriptional regulatory family.</text>
</comment>
<organism evidence="6 7">
    <name type="scientific">Pleomorphomonas diazotrophica</name>
    <dbReference type="NCBI Taxonomy" id="1166257"/>
    <lineage>
        <taxon>Bacteria</taxon>
        <taxon>Pseudomonadati</taxon>
        <taxon>Pseudomonadota</taxon>
        <taxon>Alphaproteobacteria</taxon>
        <taxon>Hyphomicrobiales</taxon>
        <taxon>Pleomorphomonadaceae</taxon>
        <taxon>Pleomorphomonas</taxon>
    </lineage>
</organism>
<dbReference type="PROSITE" id="PS50931">
    <property type="entry name" value="HTH_LYSR"/>
    <property type="match status" value="1"/>
</dbReference>
<evidence type="ECO:0000256" key="4">
    <source>
        <dbReference type="ARBA" id="ARBA00023163"/>
    </source>
</evidence>
<reference evidence="6 7" key="1">
    <citation type="submission" date="2017-12" db="EMBL/GenBank/DDBJ databases">
        <title>Anaerobic carbon monoxide metabolism by Pleomorphomonas carboxyditropha sp. nov., a new mesophilic hydrogenogenic carboxidotroph.</title>
        <authorList>
            <person name="Esquivel-Elizondo S."/>
            <person name="Krajmalnik-Brown R."/>
        </authorList>
    </citation>
    <scope>NUCLEOTIDE SEQUENCE [LARGE SCALE GENOMIC DNA]</scope>
    <source>
        <strain evidence="6 7">R5-392</strain>
    </source>
</reference>
<keyword evidence="4" id="KW-0804">Transcription</keyword>
<keyword evidence="3" id="KW-0238">DNA-binding</keyword>
<dbReference type="PANTHER" id="PTHR30537:SF35">
    <property type="entry name" value="TRANSCRIPTIONAL REGULATORY PROTEIN"/>
    <property type="match status" value="1"/>
</dbReference>
<protein>
    <submittedName>
        <fullName evidence="6">LysR family transcriptional regulator</fullName>
    </submittedName>
</protein>
<dbReference type="PANTHER" id="PTHR30537">
    <property type="entry name" value="HTH-TYPE TRANSCRIPTIONAL REGULATOR"/>
    <property type="match status" value="1"/>
</dbReference>
<evidence type="ECO:0000259" key="5">
    <source>
        <dbReference type="PROSITE" id="PS50931"/>
    </source>
</evidence>
<gene>
    <name evidence="6" type="ORF">CXZ10_18875</name>
</gene>
<accession>A0A2N3LT88</accession>
<feature type="domain" description="HTH lysR-type" evidence="5">
    <location>
        <begin position="1"/>
        <end position="59"/>
    </location>
</feature>
<dbReference type="CDD" id="cd08422">
    <property type="entry name" value="PBP2_CrgA_like"/>
    <property type="match status" value="1"/>
</dbReference>
<dbReference type="InterPro" id="IPR036390">
    <property type="entry name" value="WH_DNA-bd_sf"/>
</dbReference>
<proteinExistence type="inferred from homology"/>
<dbReference type="InterPro" id="IPR036388">
    <property type="entry name" value="WH-like_DNA-bd_sf"/>
</dbReference>
<evidence type="ECO:0000256" key="2">
    <source>
        <dbReference type="ARBA" id="ARBA00023015"/>
    </source>
</evidence>
<dbReference type="GO" id="GO:0006351">
    <property type="term" value="P:DNA-templated transcription"/>
    <property type="evidence" value="ECO:0007669"/>
    <property type="project" value="TreeGrafter"/>
</dbReference>
<dbReference type="InterPro" id="IPR005119">
    <property type="entry name" value="LysR_subst-bd"/>
</dbReference>
<name>A0A2N3LT88_9HYPH</name>
<dbReference type="InterPro" id="IPR058163">
    <property type="entry name" value="LysR-type_TF_proteobact-type"/>
</dbReference>
<dbReference type="SUPFAM" id="SSF53850">
    <property type="entry name" value="Periplasmic binding protein-like II"/>
    <property type="match status" value="1"/>
</dbReference>
<dbReference type="GO" id="GO:0003700">
    <property type="term" value="F:DNA-binding transcription factor activity"/>
    <property type="evidence" value="ECO:0007669"/>
    <property type="project" value="InterPro"/>
</dbReference>
<dbReference type="GO" id="GO:0043565">
    <property type="term" value="F:sequence-specific DNA binding"/>
    <property type="evidence" value="ECO:0007669"/>
    <property type="project" value="TreeGrafter"/>
</dbReference>
<evidence type="ECO:0000313" key="6">
    <source>
        <dbReference type="EMBL" id="PKR87785.1"/>
    </source>
</evidence>
<dbReference type="Pfam" id="PF00126">
    <property type="entry name" value="HTH_1"/>
    <property type="match status" value="1"/>
</dbReference>
<evidence type="ECO:0000313" key="7">
    <source>
        <dbReference type="Proteomes" id="UP000233491"/>
    </source>
</evidence>